<dbReference type="WBParaSite" id="BXY_0868900.1">
    <property type="protein sequence ID" value="BXY_0868900.1"/>
    <property type="gene ID" value="BXY_0868900"/>
</dbReference>
<dbReference type="AlphaFoldDB" id="A0A1I7S6Q1"/>
<sequence>MVNSPFPPPNPINPLPVNPIFTSISSAIFLKLPEKESSEQPCGIGNPVAGGGANSNPFPACKTRWAKIRARKVISGIVRLKTSSSAAQP</sequence>
<proteinExistence type="predicted"/>
<evidence type="ECO:0000313" key="1">
    <source>
        <dbReference type="Proteomes" id="UP000095284"/>
    </source>
</evidence>
<protein>
    <submittedName>
        <fullName evidence="2">Uncharacterized protein</fullName>
    </submittedName>
</protein>
<organism evidence="1 2">
    <name type="scientific">Bursaphelenchus xylophilus</name>
    <name type="common">Pinewood nematode worm</name>
    <name type="synonym">Aphelenchoides xylophilus</name>
    <dbReference type="NCBI Taxonomy" id="6326"/>
    <lineage>
        <taxon>Eukaryota</taxon>
        <taxon>Metazoa</taxon>
        <taxon>Ecdysozoa</taxon>
        <taxon>Nematoda</taxon>
        <taxon>Chromadorea</taxon>
        <taxon>Rhabditida</taxon>
        <taxon>Tylenchina</taxon>
        <taxon>Tylenchomorpha</taxon>
        <taxon>Aphelenchoidea</taxon>
        <taxon>Aphelenchoididae</taxon>
        <taxon>Bursaphelenchus</taxon>
    </lineage>
</organism>
<accession>A0A1I7S6Q1</accession>
<evidence type="ECO:0000313" key="2">
    <source>
        <dbReference type="WBParaSite" id="BXY_0868900.1"/>
    </source>
</evidence>
<reference evidence="2" key="1">
    <citation type="submission" date="2016-11" db="UniProtKB">
        <authorList>
            <consortium name="WormBaseParasite"/>
        </authorList>
    </citation>
    <scope>IDENTIFICATION</scope>
</reference>
<name>A0A1I7S6Q1_BURXY</name>
<dbReference type="Proteomes" id="UP000095284">
    <property type="component" value="Unplaced"/>
</dbReference>